<organism evidence="7 8">
    <name type="scientific">Shewanella schlegeliana</name>
    <dbReference type="NCBI Taxonomy" id="190308"/>
    <lineage>
        <taxon>Bacteria</taxon>
        <taxon>Pseudomonadati</taxon>
        <taxon>Pseudomonadota</taxon>
        <taxon>Gammaproteobacteria</taxon>
        <taxon>Alteromonadales</taxon>
        <taxon>Shewanellaceae</taxon>
        <taxon>Shewanella</taxon>
    </lineage>
</organism>
<evidence type="ECO:0000313" key="8">
    <source>
        <dbReference type="Proteomes" id="UP000604898"/>
    </source>
</evidence>
<keyword evidence="8" id="KW-1185">Reference proteome</keyword>
<evidence type="ECO:0000256" key="1">
    <source>
        <dbReference type="ARBA" id="ARBA00004651"/>
    </source>
</evidence>
<dbReference type="RefSeq" id="WP_202722078.1">
    <property type="nucleotide sequence ID" value="NZ_BPEX01000005.1"/>
</dbReference>
<evidence type="ECO:0000256" key="4">
    <source>
        <dbReference type="ARBA" id="ARBA00022989"/>
    </source>
</evidence>
<keyword evidence="2" id="KW-1003">Cell membrane</keyword>
<feature type="transmembrane region" description="Helical" evidence="6">
    <location>
        <begin position="7"/>
        <end position="25"/>
    </location>
</feature>
<keyword evidence="5 6" id="KW-0472">Membrane</keyword>
<dbReference type="EMBL" id="JAESVD010000006">
    <property type="protein sequence ID" value="MBL4913819.1"/>
    <property type="molecule type" value="Genomic_DNA"/>
</dbReference>
<keyword evidence="4 6" id="KW-1133">Transmembrane helix</keyword>
<feature type="transmembrane region" description="Helical" evidence="6">
    <location>
        <begin position="230"/>
        <end position="248"/>
    </location>
</feature>
<evidence type="ECO:0000256" key="2">
    <source>
        <dbReference type="ARBA" id="ARBA00022475"/>
    </source>
</evidence>
<protein>
    <submittedName>
        <fullName evidence="7">Flippase-like domain-containing protein</fullName>
    </submittedName>
</protein>
<feature type="transmembrane region" description="Helical" evidence="6">
    <location>
        <begin position="260"/>
        <end position="284"/>
    </location>
</feature>
<keyword evidence="3 6" id="KW-0812">Transmembrane</keyword>
<evidence type="ECO:0000256" key="6">
    <source>
        <dbReference type="SAM" id="Phobius"/>
    </source>
</evidence>
<sequence length="305" mass="33710">MLKKGYHWAGGILVTICSIFFVMYLHDNWSLLSMSFFAKDNISILTISLILYLVCFAITSIAWYRLLSSIGQHPQMRQIAIIILISQFGKYIPGNFSHHVGRAVLAHRIGLSNQSIVITMTYEIMIVIISAAIIGTTALLLNHSLLLSSMPSITQFSPSLSLIMVSILIISVLFAPKLYRYAKLYLSRLSFPPKRALSECYLLYTVSFLVFGEILYLITLSYPETEATRYWFLTSSFSIAWLLGFITPGAPAGLGIRETVLIALIAPVYGSGLALSLAVTLRMITTLGDGLGLLLGLTIRSIKPS</sequence>
<gene>
    <name evidence="7" type="ORF">JMA39_11880</name>
</gene>
<reference evidence="7 8" key="1">
    <citation type="submission" date="2021-01" db="EMBL/GenBank/DDBJ databases">
        <title>Genome sequence of Shewanella schlegeliana JCM 11561.</title>
        <authorList>
            <person name="Zhang H."/>
            <person name="Li C."/>
        </authorList>
    </citation>
    <scope>NUCLEOTIDE SEQUENCE [LARGE SCALE GENOMIC DNA]</scope>
    <source>
        <strain evidence="7 8">JCM 11561</strain>
    </source>
</reference>
<dbReference type="Proteomes" id="UP000604898">
    <property type="component" value="Unassembled WGS sequence"/>
</dbReference>
<comment type="subcellular location">
    <subcellularLocation>
        <location evidence="1">Cell membrane</location>
        <topology evidence="1">Multi-pass membrane protein</topology>
    </subcellularLocation>
</comment>
<dbReference type="InterPro" id="IPR022791">
    <property type="entry name" value="L-PG_synthase/AglD"/>
</dbReference>
<accession>A0ABS1T0X3</accession>
<feature type="transmembrane region" description="Helical" evidence="6">
    <location>
        <begin position="160"/>
        <end position="179"/>
    </location>
</feature>
<proteinExistence type="predicted"/>
<feature type="transmembrane region" description="Helical" evidence="6">
    <location>
        <begin position="200"/>
        <end position="218"/>
    </location>
</feature>
<evidence type="ECO:0000256" key="3">
    <source>
        <dbReference type="ARBA" id="ARBA00022692"/>
    </source>
</evidence>
<evidence type="ECO:0000256" key="5">
    <source>
        <dbReference type="ARBA" id="ARBA00023136"/>
    </source>
</evidence>
<comment type="caution">
    <text evidence="7">The sequence shown here is derived from an EMBL/GenBank/DDBJ whole genome shotgun (WGS) entry which is preliminary data.</text>
</comment>
<feature type="transmembrane region" description="Helical" evidence="6">
    <location>
        <begin position="116"/>
        <end position="140"/>
    </location>
</feature>
<evidence type="ECO:0000313" key="7">
    <source>
        <dbReference type="EMBL" id="MBL4913819.1"/>
    </source>
</evidence>
<feature type="transmembrane region" description="Helical" evidence="6">
    <location>
        <begin position="45"/>
        <end position="67"/>
    </location>
</feature>
<dbReference type="Pfam" id="PF03706">
    <property type="entry name" value="LPG_synthase_TM"/>
    <property type="match status" value="1"/>
</dbReference>
<name>A0ABS1T0X3_9GAMM</name>